<evidence type="ECO:0000313" key="1">
    <source>
        <dbReference type="EMBL" id="KAJ5186242.1"/>
    </source>
</evidence>
<protein>
    <submittedName>
        <fullName evidence="1">Uncharacterized protein</fullName>
    </submittedName>
</protein>
<evidence type="ECO:0000313" key="2">
    <source>
        <dbReference type="Proteomes" id="UP001150942"/>
    </source>
</evidence>
<organism evidence="1 2">
    <name type="scientific">Penicillium cf. viridicatum</name>
    <dbReference type="NCBI Taxonomy" id="2972119"/>
    <lineage>
        <taxon>Eukaryota</taxon>
        <taxon>Fungi</taxon>
        <taxon>Dikarya</taxon>
        <taxon>Ascomycota</taxon>
        <taxon>Pezizomycotina</taxon>
        <taxon>Eurotiomycetes</taxon>
        <taxon>Eurotiomycetidae</taxon>
        <taxon>Eurotiales</taxon>
        <taxon>Aspergillaceae</taxon>
        <taxon>Penicillium</taxon>
    </lineage>
</organism>
<dbReference type="Proteomes" id="UP001150942">
    <property type="component" value="Unassembled WGS sequence"/>
</dbReference>
<sequence>MPWNLPGIAARYCCPAMTISAQTSPQTSYAGIARTGRIQMEYLPTTDMFADSLTKALDY</sequence>
<comment type="caution">
    <text evidence="1">The sequence shown here is derived from an EMBL/GenBank/DDBJ whole genome shotgun (WGS) entry which is preliminary data.</text>
</comment>
<reference evidence="1" key="2">
    <citation type="journal article" date="2023" name="IMA Fungus">
        <title>Comparative genomic study of the Penicillium genus elucidates a diverse pangenome and 15 lateral gene transfer events.</title>
        <authorList>
            <person name="Petersen C."/>
            <person name="Sorensen T."/>
            <person name="Nielsen M.R."/>
            <person name="Sondergaard T.E."/>
            <person name="Sorensen J.L."/>
            <person name="Fitzpatrick D.A."/>
            <person name="Frisvad J.C."/>
            <person name="Nielsen K.L."/>
        </authorList>
    </citation>
    <scope>NUCLEOTIDE SEQUENCE</scope>
    <source>
        <strain evidence="1">IBT 20477</strain>
    </source>
</reference>
<dbReference type="AlphaFoldDB" id="A0A9W9IY26"/>
<gene>
    <name evidence="1" type="ORF">N7449_011006</name>
</gene>
<accession>A0A9W9IY26</accession>
<proteinExistence type="predicted"/>
<dbReference type="EMBL" id="JAPQKQ010000008">
    <property type="protein sequence ID" value="KAJ5186242.1"/>
    <property type="molecule type" value="Genomic_DNA"/>
</dbReference>
<keyword evidence="2" id="KW-1185">Reference proteome</keyword>
<name>A0A9W9IY26_9EURO</name>
<reference evidence="1" key="1">
    <citation type="submission" date="2022-11" db="EMBL/GenBank/DDBJ databases">
        <authorList>
            <person name="Petersen C."/>
        </authorList>
    </citation>
    <scope>NUCLEOTIDE SEQUENCE</scope>
    <source>
        <strain evidence="1">IBT 20477</strain>
    </source>
</reference>